<dbReference type="InterPro" id="IPR023799">
    <property type="entry name" value="RbfA_dom_sf"/>
</dbReference>
<dbReference type="InterPro" id="IPR015946">
    <property type="entry name" value="KH_dom-like_a/b"/>
</dbReference>
<dbReference type="OrthoDB" id="9811910at2"/>
<name>A0A2S5A4A4_9SPHI</name>
<comment type="similarity">
    <text evidence="2">Belongs to the RbfA family.</text>
</comment>
<dbReference type="PANTHER" id="PTHR33515:SF1">
    <property type="entry name" value="RIBOSOME-BINDING FACTOR A, CHLOROPLASTIC-RELATED"/>
    <property type="match status" value="1"/>
</dbReference>
<accession>A0A2S5A4A4</accession>
<dbReference type="InterPro" id="IPR000238">
    <property type="entry name" value="RbfA"/>
</dbReference>
<organism evidence="3 4">
    <name type="scientific">Solitalea longa</name>
    <dbReference type="NCBI Taxonomy" id="2079460"/>
    <lineage>
        <taxon>Bacteria</taxon>
        <taxon>Pseudomonadati</taxon>
        <taxon>Bacteroidota</taxon>
        <taxon>Sphingobacteriia</taxon>
        <taxon>Sphingobacteriales</taxon>
        <taxon>Sphingobacteriaceae</taxon>
        <taxon>Solitalea</taxon>
    </lineage>
</organism>
<dbReference type="PANTHER" id="PTHR33515">
    <property type="entry name" value="RIBOSOME-BINDING FACTOR A, CHLOROPLASTIC-RELATED"/>
    <property type="match status" value="1"/>
</dbReference>
<keyword evidence="2" id="KW-0963">Cytoplasm</keyword>
<dbReference type="Gene3D" id="3.30.300.20">
    <property type="match status" value="1"/>
</dbReference>
<dbReference type="RefSeq" id="WP_103788737.1">
    <property type="nucleotide sequence ID" value="NZ_PQVF01000005.1"/>
</dbReference>
<dbReference type="EMBL" id="PQVF01000005">
    <property type="protein sequence ID" value="POY37127.1"/>
    <property type="molecule type" value="Genomic_DNA"/>
</dbReference>
<dbReference type="Pfam" id="PF02033">
    <property type="entry name" value="RBFA"/>
    <property type="match status" value="1"/>
</dbReference>
<protein>
    <recommendedName>
        <fullName evidence="2">Ribosome-binding factor A</fullName>
    </recommendedName>
</protein>
<dbReference type="Proteomes" id="UP000236893">
    <property type="component" value="Unassembled WGS sequence"/>
</dbReference>
<comment type="caution">
    <text evidence="3">The sequence shown here is derived from an EMBL/GenBank/DDBJ whole genome shotgun (WGS) entry which is preliminary data.</text>
</comment>
<comment type="function">
    <text evidence="2">One of several proteins that assist in the late maturation steps of the functional core of the 30S ribosomal subunit. Associates with free 30S ribosomal subunits (but not with 30S subunits that are part of 70S ribosomes or polysomes). Required for efficient processing of 16S rRNA. May interact with the 5'-terminal helix region of 16S rRNA.</text>
</comment>
<keyword evidence="1 2" id="KW-0690">Ribosome biogenesis</keyword>
<evidence type="ECO:0000256" key="2">
    <source>
        <dbReference type="HAMAP-Rule" id="MF_00003"/>
    </source>
</evidence>
<dbReference type="HAMAP" id="MF_00003">
    <property type="entry name" value="RbfA"/>
    <property type="match status" value="1"/>
</dbReference>
<comment type="subcellular location">
    <subcellularLocation>
        <location evidence="2">Cytoplasm</location>
    </subcellularLocation>
</comment>
<comment type="subunit">
    <text evidence="2">Monomer. Binds 30S ribosomal subunits, but not 50S ribosomal subunits or 70S ribosomes.</text>
</comment>
<dbReference type="AlphaFoldDB" id="A0A2S5A4A4"/>
<evidence type="ECO:0000313" key="3">
    <source>
        <dbReference type="EMBL" id="POY37127.1"/>
    </source>
</evidence>
<dbReference type="GO" id="GO:0043024">
    <property type="term" value="F:ribosomal small subunit binding"/>
    <property type="evidence" value="ECO:0007669"/>
    <property type="project" value="TreeGrafter"/>
</dbReference>
<reference evidence="3 4" key="1">
    <citation type="submission" date="2018-01" db="EMBL/GenBank/DDBJ databases">
        <authorList>
            <person name="Gaut B.S."/>
            <person name="Morton B.R."/>
            <person name="Clegg M.T."/>
            <person name="Duvall M.R."/>
        </authorList>
    </citation>
    <scope>NUCLEOTIDE SEQUENCE [LARGE SCALE GENOMIC DNA]</scope>
    <source>
        <strain evidence="3 4">HR-AV</strain>
    </source>
</reference>
<evidence type="ECO:0000313" key="4">
    <source>
        <dbReference type="Proteomes" id="UP000236893"/>
    </source>
</evidence>
<evidence type="ECO:0000256" key="1">
    <source>
        <dbReference type="ARBA" id="ARBA00022517"/>
    </source>
</evidence>
<proteinExistence type="inferred from homology"/>
<dbReference type="GO" id="GO:0005829">
    <property type="term" value="C:cytosol"/>
    <property type="evidence" value="ECO:0007669"/>
    <property type="project" value="TreeGrafter"/>
</dbReference>
<sequence>MESKRQLKFARQIQKDLADLFQQEGNSLFPNNFVTVTKVRVTPDLGMARVYLSFLNTTTAQQAINGVRAQQSEIRYKLGKRIKDQVRVIPELEFFVDDTQEYVMKMNKLFDEIEKQPKSGDEE</sequence>
<gene>
    <name evidence="2 3" type="primary">rbfA</name>
    <name evidence="3" type="ORF">C3K47_08705</name>
</gene>
<dbReference type="NCBIfam" id="TIGR00082">
    <property type="entry name" value="rbfA"/>
    <property type="match status" value="1"/>
</dbReference>
<keyword evidence="4" id="KW-1185">Reference proteome</keyword>
<dbReference type="SUPFAM" id="SSF89919">
    <property type="entry name" value="Ribosome-binding factor A, RbfA"/>
    <property type="match status" value="1"/>
</dbReference>
<dbReference type="GO" id="GO:0030490">
    <property type="term" value="P:maturation of SSU-rRNA"/>
    <property type="evidence" value="ECO:0007669"/>
    <property type="project" value="UniProtKB-UniRule"/>
</dbReference>